<organism evidence="3 4">
    <name type="scientific">Amycolatopsis orientalis</name>
    <name type="common">Nocardia orientalis</name>
    <dbReference type="NCBI Taxonomy" id="31958"/>
    <lineage>
        <taxon>Bacteria</taxon>
        <taxon>Bacillati</taxon>
        <taxon>Actinomycetota</taxon>
        <taxon>Actinomycetes</taxon>
        <taxon>Pseudonocardiales</taxon>
        <taxon>Pseudonocardiaceae</taxon>
        <taxon>Amycolatopsis</taxon>
    </lineage>
</organism>
<dbReference type="PANTHER" id="PTHR34219:SF1">
    <property type="entry name" value="PEPSY DOMAIN-CONTAINING PROTEIN"/>
    <property type="match status" value="1"/>
</dbReference>
<dbReference type="PANTHER" id="PTHR34219">
    <property type="entry name" value="IRON-REGULATED INNER MEMBRANE PROTEIN-RELATED"/>
    <property type="match status" value="1"/>
</dbReference>
<gene>
    <name evidence="3" type="ORF">SD37_18120</name>
</gene>
<sequence>MATQTEQAASPPRASGWRGLFLRLHFYAGVLVGPFVLIAALTGVLYAATPQMESWIYSDQLQAPVGLKQASLADQVKAAQAANPGGELAAVRPGAEPGDTTRVLFNEEGLGESERRAIFVDLATAQVRGDLVAYGTSGALPFRTVLDQLHRNLLLGEPGRLYSELAASWLWVVALGGLVLWVSRRRARRTEKAEKAAKTESARGKSVRRHGTVGLWVLLGAVFLSATGLTWSAYAGENVSALRESLGWATPALKVTGSGEHAGHTGHAGHGDAPAAPAPARPESVDAVLASARAAGIDAASVEIGLPAKPGAPWQVTEVERSWPTQVDAVAVDGTTGQILGEVRFADYPLMAKLARWGIDAHMGVLFGWPNQLALLLLGAGLVTLVVLGYRMWWRRRPTRATGLTFGRPIPRGQWRKAPPALVAGLVLLAAAIGWFVPLFGISLLVFLVVDLLLGLKSRAKADSADVTV</sequence>
<keyword evidence="2" id="KW-0472">Membrane</keyword>
<keyword evidence="2" id="KW-0812">Transmembrane</keyword>
<evidence type="ECO:0000256" key="1">
    <source>
        <dbReference type="SAM" id="MobiDB-lite"/>
    </source>
</evidence>
<feature type="transmembrane region" description="Helical" evidence="2">
    <location>
        <begin position="161"/>
        <end position="182"/>
    </location>
</feature>
<evidence type="ECO:0000313" key="4">
    <source>
        <dbReference type="Proteomes" id="UP000093695"/>
    </source>
</evidence>
<feature type="transmembrane region" description="Helical" evidence="2">
    <location>
        <begin position="421"/>
        <end position="450"/>
    </location>
</feature>
<dbReference type="eggNOG" id="COG3182">
    <property type="taxonomic scope" value="Bacteria"/>
</dbReference>
<protein>
    <submittedName>
        <fullName evidence="3">Peptidase</fullName>
    </submittedName>
</protein>
<name>A0A193BYS3_AMYOR</name>
<feature type="transmembrane region" description="Helical" evidence="2">
    <location>
        <begin position="373"/>
        <end position="390"/>
    </location>
</feature>
<dbReference type="STRING" id="31958.SD37_18120"/>
<feature type="transmembrane region" description="Helical" evidence="2">
    <location>
        <begin position="26"/>
        <end position="48"/>
    </location>
</feature>
<dbReference type="KEGG" id="aori:SD37_18120"/>
<evidence type="ECO:0000313" key="3">
    <source>
        <dbReference type="EMBL" id="ANN17372.1"/>
    </source>
</evidence>
<feature type="region of interest" description="Disordered" evidence="1">
    <location>
        <begin position="257"/>
        <end position="280"/>
    </location>
</feature>
<dbReference type="Proteomes" id="UP000093695">
    <property type="component" value="Chromosome"/>
</dbReference>
<reference evidence="3 4" key="1">
    <citation type="journal article" date="2015" name="Genome Announc.">
        <title>Draft Genome Sequence of Norvancomycin-Producing Strain Amycolatopsis orientalis CPCC200066.</title>
        <authorList>
            <person name="Lei X."/>
            <person name="Yuan F."/>
            <person name="Shi Y."/>
            <person name="Li X."/>
            <person name="Wang L."/>
            <person name="Hong B."/>
        </authorList>
    </citation>
    <scope>NUCLEOTIDE SEQUENCE [LARGE SCALE GENOMIC DNA]</scope>
    <source>
        <strain evidence="3 4">B-37</strain>
    </source>
</reference>
<keyword evidence="4" id="KW-1185">Reference proteome</keyword>
<proteinExistence type="predicted"/>
<dbReference type="RefSeq" id="WP_044853018.1">
    <property type="nucleotide sequence ID" value="NZ_CP016174.1"/>
</dbReference>
<dbReference type="InterPro" id="IPR005625">
    <property type="entry name" value="PepSY-ass_TM"/>
</dbReference>
<dbReference type="EMBL" id="CP016174">
    <property type="protein sequence ID" value="ANN17372.1"/>
    <property type="molecule type" value="Genomic_DNA"/>
</dbReference>
<accession>A0A193BYS3</accession>
<evidence type="ECO:0000256" key="2">
    <source>
        <dbReference type="SAM" id="Phobius"/>
    </source>
</evidence>
<dbReference type="AlphaFoldDB" id="A0A193BYS3"/>
<keyword evidence="2" id="KW-1133">Transmembrane helix</keyword>
<dbReference type="Pfam" id="PF03929">
    <property type="entry name" value="PepSY_TM"/>
    <property type="match status" value="1"/>
</dbReference>
<feature type="transmembrane region" description="Helical" evidence="2">
    <location>
        <begin position="213"/>
        <end position="234"/>
    </location>
</feature>